<dbReference type="GO" id="GO:0005634">
    <property type="term" value="C:nucleus"/>
    <property type="evidence" value="ECO:0007669"/>
    <property type="project" value="UniProtKB-SubCell"/>
</dbReference>
<evidence type="ECO:0000256" key="6">
    <source>
        <dbReference type="ARBA" id="ARBA00022833"/>
    </source>
</evidence>
<dbReference type="GeneTree" id="ENSGT00950000182859"/>
<evidence type="ECO:0000256" key="5">
    <source>
        <dbReference type="ARBA" id="ARBA00022771"/>
    </source>
</evidence>
<dbReference type="SUPFAM" id="SSF81296">
    <property type="entry name" value="E set domains"/>
    <property type="match status" value="1"/>
</dbReference>
<keyword evidence="4 15" id="KW-0479">Metal-binding</keyword>
<dbReference type="PROSITE" id="PS01345">
    <property type="entry name" value="COE"/>
    <property type="match status" value="1"/>
</dbReference>
<dbReference type="InterPro" id="IPR032201">
    <property type="entry name" value="COE_HLH"/>
</dbReference>
<keyword evidence="8 15" id="KW-0238">DNA-binding</keyword>
<reference evidence="18" key="1">
    <citation type="submission" date="2025-08" db="UniProtKB">
        <authorList>
            <consortium name="Ensembl"/>
        </authorList>
    </citation>
    <scope>IDENTIFICATION</scope>
</reference>
<dbReference type="Gene3D" id="1.10.287.4280">
    <property type="match status" value="1"/>
</dbReference>
<feature type="compositionally biased region" description="Polar residues" evidence="16">
    <location>
        <begin position="455"/>
        <end position="468"/>
    </location>
</feature>
<keyword evidence="7 15" id="KW-0805">Transcription regulation</keyword>
<evidence type="ECO:0000313" key="19">
    <source>
        <dbReference type="Proteomes" id="UP001108240"/>
    </source>
</evidence>
<dbReference type="InterPro" id="IPR002909">
    <property type="entry name" value="IPT_dom"/>
</dbReference>
<name>A0A9J8BQX5_CYPCA</name>
<reference evidence="18" key="2">
    <citation type="submission" date="2025-09" db="UniProtKB">
        <authorList>
            <consortium name="Ensembl"/>
        </authorList>
    </citation>
    <scope>IDENTIFICATION</scope>
</reference>
<evidence type="ECO:0000256" key="11">
    <source>
        <dbReference type="ARBA" id="ARBA00023242"/>
    </source>
</evidence>
<dbReference type="Pfam" id="PF01833">
    <property type="entry name" value="TIG"/>
    <property type="match status" value="1"/>
</dbReference>
<dbReference type="Pfam" id="PF16423">
    <property type="entry name" value="COE1_HLH"/>
    <property type="match status" value="1"/>
</dbReference>
<keyword evidence="10 15" id="KW-0804">Transcription</keyword>
<keyword evidence="6 15" id="KW-0862">Zinc</keyword>
<dbReference type="Proteomes" id="UP001108240">
    <property type="component" value="Unplaced"/>
</dbReference>
<evidence type="ECO:0000256" key="4">
    <source>
        <dbReference type="ARBA" id="ARBA00022723"/>
    </source>
</evidence>
<dbReference type="FunFam" id="2.60.40.3180:FF:000001">
    <property type="entry name" value="transcription factor COE1 isoform X2"/>
    <property type="match status" value="1"/>
</dbReference>
<dbReference type="GO" id="GO:0007399">
    <property type="term" value="P:nervous system development"/>
    <property type="evidence" value="ECO:0007669"/>
    <property type="project" value="UniProtKB-ARBA"/>
</dbReference>
<keyword evidence="5 15" id="KW-0863">Zinc-finger</keyword>
<dbReference type="GO" id="GO:0000981">
    <property type="term" value="F:DNA-binding transcription factor activity, RNA polymerase II-specific"/>
    <property type="evidence" value="ECO:0007669"/>
    <property type="project" value="UniProtKB-ARBA"/>
</dbReference>
<dbReference type="InterPro" id="IPR014756">
    <property type="entry name" value="Ig_E-set"/>
</dbReference>
<keyword evidence="9" id="KW-0010">Activator</keyword>
<dbReference type="InterPro" id="IPR018350">
    <property type="entry name" value="Transcription_factor_COE_CS"/>
</dbReference>
<dbReference type="AlphaFoldDB" id="A0A9J8BQX5"/>
<dbReference type="PANTHER" id="PTHR10747">
    <property type="entry name" value="TRANSCRIPTION FACTOR COE FAMILY MEMBER"/>
    <property type="match status" value="1"/>
</dbReference>
<dbReference type="GO" id="GO:0045944">
    <property type="term" value="P:positive regulation of transcription by RNA polymerase II"/>
    <property type="evidence" value="ECO:0007669"/>
    <property type="project" value="UniProtKB-ARBA"/>
</dbReference>
<evidence type="ECO:0000256" key="2">
    <source>
        <dbReference type="ARBA" id="ARBA00010340"/>
    </source>
</evidence>
<dbReference type="GO" id="GO:0000977">
    <property type="term" value="F:RNA polymerase II transcription regulatory region sequence-specific DNA binding"/>
    <property type="evidence" value="ECO:0007669"/>
    <property type="project" value="UniProtKB-ARBA"/>
</dbReference>
<keyword evidence="19" id="KW-1185">Reference proteome</keyword>
<dbReference type="CDD" id="cd11606">
    <property type="entry name" value="COE_DBD"/>
    <property type="match status" value="1"/>
</dbReference>
<sequence length="593" mass="64599">MFGIQDSIQRSGSSMKEEPIGAGMNAVRTWMQGAGVLDANTAAQSGVGLARAHFEKQPPSNLRKSNFFHFVLALYDRQGQPVEIERTTFVGFVEKEKETAGEKTNNGIHYRLQLLYSNGIRTEQDFYVRLIDSMTKQAIMYEGQDKNPEMCRVLLTHEIMCSRCCDKKSCGNRNETPSDPVIIDRFFLKFFLKCNQNCLKNAGNPRDMRRFQVVVSTTVNVDGHVLAVSDNMFVHNNSKHGRRARRLDPSEGTPSYLEHGESTPCIKAISPSEGWTTGGATVIIIGDNFFDGLQVIFGTMLVWSELITPHAIRVQTPPRHIPGVVEVTLSYKSKQFCKGTPGRFIYTALNEPTIDYGFQRLQKVIPRHPGDPERLPKEVILKRAADLVEALYGMPHNNQEIILKRAADIAEALYNVPRGHNQLPGLANSSVHAGMMGVNSFHSQLAVNVSESTQGANQGFSRNTSSVSPHGYVPSTTPQQSSYSTVSTNMNGYGNTGMTTLGGSPNFLNGSAANSPYAIVPSSPTMASSTSLPSNCSSSSGIFSFSPANMVSAVKQKSAFAPVVRPQASPPPTCTSANGNGLQAIPGMIVPPM</sequence>
<evidence type="ECO:0000256" key="3">
    <source>
        <dbReference type="ARBA" id="ARBA00022473"/>
    </source>
</evidence>
<evidence type="ECO:0000256" key="16">
    <source>
        <dbReference type="SAM" id="MobiDB-lite"/>
    </source>
</evidence>
<dbReference type="InterPro" id="IPR032200">
    <property type="entry name" value="COE_DBD"/>
</dbReference>
<evidence type="ECO:0000259" key="17">
    <source>
        <dbReference type="SMART" id="SM00429"/>
    </source>
</evidence>
<dbReference type="Pfam" id="PF16422">
    <property type="entry name" value="COE1_DBD"/>
    <property type="match status" value="1"/>
</dbReference>
<evidence type="ECO:0000256" key="15">
    <source>
        <dbReference type="RuleBase" id="RU004489"/>
    </source>
</evidence>
<comment type="similarity">
    <text evidence="2 15">Belongs to the COE family.</text>
</comment>
<evidence type="ECO:0000256" key="7">
    <source>
        <dbReference type="ARBA" id="ARBA00023015"/>
    </source>
</evidence>
<dbReference type="FunFam" id="1.10.287.4280:FF:000001">
    <property type="entry name" value="transcription factor COE1 isoform X2"/>
    <property type="match status" value="1"/>
</dbReference>
<evidence type="ECO:0000313" key="18">
    <source>
        <dbReference type="Ensembl" id="ENSCCRP00000158908.1"/>
    </source>
</evidence>
<dbReference type="CDD" id="cd01175">
    <property type="entry name" value="IPT_COE"/>
    <property type="match status" value="1"/>
</dbReference>
<feature type="domain" description="IPT/TIG" evidence="17">
    <location>
        <begin position="263"/>
        <end position="347"/>
    </location>
</feature>
<protein>
    <recommendedName>
        <fullName evidence="12">Transcription factor COE4</fullName>
    </recommendedName>
    <alternativeName>
        <fullName evidence="13">Early B-cell factor 4</fullName>
    </alternativeName>
    <alternativeName>
        <fullName evidence="14">Olf-1/EBF-like 4</fullName>
    </alternativeName>
</protein>
<proteinExistence type="inferred from homology"/>
<dbReference type="SMART" id="SM00429">
    <property type="entry name" value="IPT"/>
    <property type="match status" value="1"/>
</dbReference>
<dbReference type="GO" id="GO:0008270">
    <property type="term" value="F:zinc ion binding"/>
    <property type="evidence" value="ECO:0007669"/>
    <property type="project" value="UniProtKB-KW"/>
</dbReference>
<accession>A0A9J8BQX5</accession>
<evidence type="ECO:0000256" key="14">
    <source>
        <dbReference type="ARBA" id="ARBA00083991"/>
    </source>
</evidence>
<evidence type="ECO:0000256" key="12">
    <source>
        <dbReference type="ARBA" id="ARBA00067867"/>
    </source>
</evidence>
<dbReference type="InterPro" id="IPR038006">
    <property type="entry name" value="COE_IPT"/>
</dbReference>
<dbReference type="Ensembl" id="ENSCCRT00000179884.1">
    <property type="protein sequence ID" value="ENSCCRP00000158908.1"/>
    <property type="gene ID" value="ENSCCRG00000051070.2"/>
</dbReference>
<dbReference type="Gene3D" id="2.60.40.10">
    <property type="entry name" value="Immunoglobulins"/>
    <property type="match status" value="1"/>
</dbReference>
<dbReference type="InterPro" id="IPR003523">
    <property type="entry name" value="Transcription_factor_COE"/>
</dbReference>
<evidence type="ECO:0000256" key="9">
    <source>
        <dbReference type="ARBA" id="ARBA00023159"/>
    </source>
</evidence>
<evidence type="ECO:0000256" key="1">
    <source>
        <dbReference type="ARBA" id="ARBA00004123"/>
    </source>
</evidence>
<evidence type="ECO:0000256" key="8">
    <source>
        <dbReference type="ARBA" id="ARBA00023125"/>
    </source>
</evidence>
<keyword evidence="11 15" id="KW-0539">Nucleus</keyword>
<evidence type="ECO:0000256" key="10">
    <source>
        <dbReference type="ARBA" id="ARBA00023163"/>
    </source>
</evidence>
<keyword evidence="3 15" id="KW-0217">Developmental protein</keyword>
<feature type="region of interest" description="Disordered" evidence="16">
    <location>
        <begin position="455"/>
        <end position="484"/>
    </location>
</feature>
<feature type="compositionally biased region" description="Low complexity" evidence="16">
    <location>
        <begin position="473"/>
        <end position="484"/>
    </location>
</feature>
<feature type="region of interest" description="Disordered" evidence="16">
    <location>
        <begin position="239"/>
        <end position="259"/>
    </location>
</feature>
<organism evidence="18 19">
    <name type="scientific">Cyprinus carpio carpio</name>
    <dbReference type="NCBI Taxonomy" id="630221"/>
    <lineage>
        <taxon>Eukaryota</taxon>
        <taxon>Metazoa</taxon>
        <taxon>Chordata</taxon>
        <taxon>Craniata</taxon>
        <taxon>Vertebrata</taxon>
        <taxon>Euteleostomi</taxon>
        <taxon>Actinopterygii</taxon>
        <taxon>Neopterygii</taxon>
        <taxon>Teleostei</taxon>
        <taxon>Ostariophysi</taxon>
        <taxon>Cypriniformes</taxon>
        <taxon>Cyprinidae</taxon>
        <taxon>Cyprininae</taxon>
        <taxon>Cyprinus</taxon>
    </lineage>
</organism>
<dbReference type="Gene3D" id="2.60.40.3180">
    <property type="entry name" value="Transcription factor COE1, DNA-binding domain"/>
    <property type="match status" value="1"/>
</dbReference>
<evidence type="ECO:0000256" key="13">
    <source>
        <dbReference type="ARBA" id="ARBA00077979"/>
    </source>
</evidence>
<dbReference type="InterPro" id="IPR038173">
    <property type="entry name" value="COE_DBD_sf"/>
</dbReference>
<dbReference type="FunFam" id="2.60.40.10:FF:000021">
    <property type="entry name" value="transcription factor COE1 isoform X2"/>
    <property type="match status" value="1"/>
</dbReference>
<dbReference type="InterPro" id="IPR013783">
    <property type="entry name" value="Ig-like_fold"/>
</dbReference>
<comment type="subcellular location">
    <subcellularLocation>
        <location evidence="1 15">Nucleus</location>
    </subcellularLocation>
</comment>